<keyword evidence="5" id="KW-1185">Reference proteome</keyword>
<evidence type="ECO:0000313" key="4">
    <source>
        <dbReference type="EMBL" id="GAQ89022.1"/>
    </source>
</evidence>
<dbReference type="SUPFAM" id="SSF48452">
    <property type="entry name" value="TPR-like"/>
    <property type="match status" value="1"/>
</dbReference>
<dbReference type="Pfam" id="PF13877">
    <property type="entry name" value="RPAP3_C"/>
    <property type="match status" value="1"/>
</dbReference>
<dbReference type="InterPro" id="IPR011990">
    <property type="entry name" value="TPR-like_helical_dom_sf"/>
</dbReference>
<dbReference type="PANTHER" id="PTHR47329">
    <property type="entry name" value="OS05G0129900 PROTEIN"/>
    <property type="match status" value="1"/>
</dbReference>
<gene>
    <name evidence="4" type="ORF">KFL_004800070</name>
</gene>
<dbReference type="PROSITE" id="PS50005">
    <property type="entry name" value="TPR"/>
    <property type="match status" value="2"/>
</dbReference>
<dbReference type="Gene3D" id="1.25.40.10">
    <property type="entry name" value="Tetratricopeptide repeat domain"/>
    <property type="match status" value="1"/>
</dbReference>
<dbReference type="AlphaFoldDB" id="A0A1Y1IG37"/>
<feature type="region of interest" description="Disordered" evidence="2">
    <location>
        <begin position="384"/>
        <end position="493"/>
    </location>
</feature>
<feature type="region of interest" description="Disordered" evidence="2">
    <location>
        <begin position="106"/>
        <end position="191"/>
    </location>
</feature>
<dbReference type="OrthoDB" id="629492at2759"/>
<evidence type="ECO:0000256" key="2">
    <source>
        <dbReference type="SAM" id="MobiDB-lite"/>
    </source>
</evidence>
<feature type="domain" description="RNA-polymerase II-associated protein 3-like C-terminal" evidence="3">
    <location>
        <begin position="522"/>
        <end position="611"/>
    </location>
</feature>
<feature type="compositionally biased region" description="Basic and acidic residues" evidence="2">
    <location>
        <begin position="71"/>
        <end position="81"/>
    </location>
</feature>
<accession>A0A1Y1IG37</accession>
<keyword evidence="1" id="KW-0802">TPR repeat</keyword>
<name>A0A1Y1IG37_KLENI</name>
<dbReference type="STRING" id="105231.A0A1Y1IG37"/>
<dbReference type="OMA" id="NFTPDRP"/>
<feature type="repeat" description="TPR" evidence="1">
    <location>
        <begin position="184"/>
        <end position="217"/>
    </location>
</feature>
<protein>
    <recommendedName>
        <fullName evidence="3">RNA-polymerase II-associated protein 3-like C-terminal domain-containing protein</fullName>
    </recommendedName>
</protein>
<feature type="compositionally biased region" description="Polar residues" evidence="2">
    <location>
        <begin position="436"/>
        <end position="448"/>
    </location>
</feature>
<reference evidence="4 5" key="1">
    <citation type="journal article" date="2014" name="Nat. Commun.">
        <title>Klebsormidium flaccidum genome reveals primary factors for plant terrestrial adaptation.</title>
        <authorList>
            <person name="Hori K."/>
            <person name="Maruyama F."/>
            <person name="Fujisawa T."/>
            <person name="Togashi T."/>
            <person name="Yamamoto N."/>
            <person name="Seo M."/>
            <person name="Sato S."/>
            <person name="Yamada T."/>
            <person name="Mori H."/>
            <person name="Tajima N."/>
            <person name="Moriyama T."/>
            <person name="Ikeuchi M."/>
            <person name="Watanabe M."/>
            <person name="Wada H."/>
            <person name="Kobayashi K."/>
            <person name="Saito M."/>
            <person name="Masuda T."/>
            <person name="Sasaki-Sekimoto Y."/>
            <person name="Mashiguchi K."/>
            <person name="Awai K."/>
            <person name="Shimojima M."/>
            <person name="Masuda S."/>
            <person name="Iwai M."/>
            <person name="Nobusawa T."/>
            <person name="Narise T."/>
            <person name="Kondo S."/>
            <person name="Saito H."/>
            <person name="Sato R."/>
            <person name="Murakawa M."/>
            <person name="Ihara Y."/>
            <person name="Oshima-Yamada Y."/>
            <person name="Ohtaka K."/>
            <person name="Satoh M."/>
            <person name="Sonobe K."/>
            <person name="Ishii M."/>
            <person name="Ohtani R."/>
            <person name="Kanamori-Sato M."/>
            <person name="Honoki R."/>
            <person name="Miyazaki D."/>
            <person name="Mochizuki H."/>
            <person name="Umetsu J."/>
            <person name="Higashi K."/>
            <person name="Shibata D."/>
            <person name="Kamiya Y."/>
            <person name="Sato N."/>
            <person name="Nakamura Y."/>
            <person name="Tabata S."/>
            <person name="Ida S."/>
            <person name="Kurokawa K."/>
            <person name="Ohta H."/>
        </authorList>
    </citation>
    <scope>NUCLEOTIDE SEQUENCE [LARGE SCALE GENOMIC DNA]</scope>
    <source>
        <strain evidence="4 5">NIES-2285</strain>
    </source>
</reference>
<dbReference type="PANTHER" id="PTHR47329:SF1">
    <property type="entry name" value="OS05G0129900 PROTEIN"/>
    <property type="match status" value="1"/>
</dbReference>
<dbReference type="SMART" id="SM00028">
    <property type="entry name" value="TPR"/>
    <property type="match status" value="3"/>
</dbReference>
<dbReference type="InterPro" id="IPR025986">
    <property type="entry name" value="RPAP3-like_C"/>
</dbReference>
<evidence type="ECO:0000256" key="1">
    <source>
        <dbReference type="PROSITE-ProRule" id="PRU00339"/>
    </source>
</evidence>
<feature type="compositionally biased region" description="Low complexity" evidence="2">
    <location>
        <begin position="138"/>
        <end position="150"/>
    </location>
</feature>
<dbReference type="InterPro" id="IPR019734">
    <property type="entry name" value="TPR_rpt"/>
</dbReference>
<dbReference type="Proteomes" id="UP000054558">
    <property type="component" value="Unassembled WGS sequence"/>
</dbReference>
<feature type="compositionally biased region" description="Basic and acidic residues" evidence="2">
    <location>
        <begin position="423"/>
        <end position="435"/>
    </location>
</feature>
<feature type="repeat" description="TPR" evidence="1">
    <location>
        <begin position="251"/>
        <end position="284"/>
    </location>
</feature>
<dbReference type="EMBL" id="DF237429">
    <property type="protein sequence ID" value="GAQ89022.1"/>
    <property type="molecule type" value="Genomic_DNA"/>
</dbReference>
<feature type="compositionally biased region" description="Pro residues" evidence="2">
    <location>
        <begin position="122"/>
        <end position="131"/>
    </location>
</feature>
<sequence length="644" mass="70547">MAHIQAQIRENSMELQDYLRELRDWEVKAKAKDQMLRDGGAAAPPSEVPPIRGQPVKRPESGQQKAMSEATDSRKHDENPKKGKNAASHTYDYFRDKWDKFDVDKALAEAEDESPRAIKPAEAPPAKPPSNTPSVQSPAAIPAPKTAKPTSSSKFAFPNGDGSSRPAPQKASADEWTPNKAPDATSEKEEGNRLFKAGRFWEAFECYSRSLALSPTSVAHANRAMAALKLEMFREAETDCTAAIDLDDHYVKAYSRRGRARSHLEKWLEAADDFEFALRLEPHNKELLQEYSAARIACQREAKLPNPSTAVNLPVKPAQEAASVPLSKPSLADRIQSKEFNGKSDGLRMDFLRTVSDESKLEVGSKSVVEEVPLASEAAVKRAQQVEKNEVDRAIQVIEPSSSERKTPTSSGERNEPSVGKTADSRAESDVHANETGRSAQTESSASLNDALATRKGRPLELPGGHVADGEANSPLSSSPYPKLEESRKSPRRTVLANGSLAAANAAAERLQRTLAENVATPRTSYEFETQWKGFKDDSAAKAKLLKTLVPFQLAPFFKESLQAPLLCDMLRVVARELLPGDAAFAADLLEGLSTVPRFAMTVMLISGKDKQSLRELWDSAATDASIPESIRTRVASCRTKYRM</sequence>
<evidence type="ECO:0000259" key="3">
    <source>
        <dbReference type="Pfam" id="PF13877"/>
    </source>
</evidence>
<proteinExistence type="predicted"/>
<feature type="compositionally biased region" description="Basic and acidic residues" evidence="2">
    <location>
        <begin position="384"/>
        <end position="393"/>
    </location>
</feature>
<feature type="compositionally biased region" description="Basic and acidic residues" evidence="2">
    <location>
        <begin position="106"/>
        <end position="116"/>
    </location>
</feature>
<evidence type="ECO:0000313" key="5">
    <source>
        <dbReference type="Proteomes" id="UP000054558"/>
    </source>
</evidence>
<feature type="region of interest" description="Disordered" evidence="2">
    <location>
        <begin position="31"/>
        <end position="94"/>
    </location>
</feature>
<organism evidence="4 5">
    <name type="scientific">Klebsormidium nitens</name>
    <name type="common">Green alga</name>
    <name type="synonym">Ulothrix nitens</name>
    <dbReference type="NCBI Taxonomy" id="105231"/>
    <lineage>
        <taxon>Eukaryota</taxon>
        <taxon>Viridiplantae</taxon>
        <taxon>Streptophyta</taxon>
        <taxon>Klebsormidiophyceae</taxon>
        <taxon>Klebsormidiales</taxon>
        <taxon>Klebsormidiaceae</taxon>
        <taxon>Klebsormidium</taxon>
    </lineage>
</organism>